<dbReference type="NCBIfam" id="TIGR00888">
    <property type="entry name" value="guaA_Nterm"/>
    <property type="match status" value="1"/>
</dbReference>
<dbReference type="PRINTS" id="PR00099">
    <property type="entry name" value="CPSGATASE"/>
</dbReference>
<dbReference type="PANTHER" id="PTHR11922:SF2">
    <property type="entry name" value="GMP SYNTHASE [GLUTAMINE-HYDROLYZING]"/>
    <property type="match status" value="1"/>
</dbReference>
<dbReference type="Gene3D" id="3.40.50.880">
    <property type="match status" value="1"/>
</dbReference>
<comment type="function">
    <text evidence="1 9">Catalyzes the synthesis of GMP from XMP.</text>
</comment>
<feature type="active site" evidence="9">
    <location>
        <position position="176"/>
    </location>
</feature>
<dbReference type="EMBL" id="FNVO01000004">
    <property type="protein sequence ID" value="SEG34199.1"/>
    <property type="molecule type" value="Genomic_DNA"/>
</dbReference>
<dbReference type="UniPathway" id="UPA00189">
    <property type="reaction ID" value="UER00296"/>
</dbReference>
<dbReference type="InterPro" id="IPR022955">
    <property type="entry name" value="GMP_synthase"/>
</dbReference>
<feature type="region of interest" description="Disordered" evidence="11">
    <location>
        <begin position="332"/>
        <end position="353"/>
    </location>
</feature>
<dbReference type="Pfam" id="PF02540">
    <property type="entry name" value="NAD_synthase"/>
    <property type="match status" value="1"/>
</dbReference>
<dbReference type="CDD" id="cd01742">
    <property type="entry name" value="GATase1_GMP_Synthase"/>
    <property type="match status" value="1"/>
</dbReference>
<feature type="active site" description="Nucleophile" evidence="9">
    <location>
        <position position="89"/>
    </location>
</feature>
<evidence type="ECO:0000256" key="7">
    <source>
        <dbReference type="ARBA" id="ARBA00022840"/>
    </source>
</evidence>
<evidence type="ECO:0000256" key="5">
    <source>
        <dbReference type="ARBA" id="ARBA00022749"/>
    </source>
</evidence>
<protein>
    <recommendedName>
        <fullName evidence="9">GMP synthase [glutamine-hydrolyzing]</fullName>
        <ecNumber evidence="9">6.3.5.2</ecNumber>
    </recommendedName>
    <alternativeName>
        <fullName evidence="9">GMP synthetase</fullName>
    </alternativeName>
    <alternativeName>
        <fullName evidence="9">Glutamine amidotransferase</fullName>
    </alternativeName>
</protein>
<name>A0A1H5ZCI6_9ACTN</name>
<dbReference type="PANTHER" id="PTHR11922">
    <property type="entry name" value="GMP SYNTHASE-RELATED"/>
    <property type="match status" value="1"/>
</dbReference>
<evidence type="ECO:0000256" key="9">
    <source>
        <dbReference type="HAMAP-Rule" id="MF_00344"/>
    </source>
</evidence>
<dbReference type="PROSITE" id="PS51273">
    <property type="entry name" value="GATASE_TYPE_1"/>
    <property type="match status" value="1"/>
</dbReference>
<evidence type="ECO:0000313" key="14">
    <source>
        <dbReference type="Proteomes" id="UP000236723"/>
    </source>
</evidence>
<comment type="subunit">
    <text evidence="9">Homodimer.</text>
</comment>
<gene>
    <name evidence="9" type="primary">guaA</name>
    <name evidence="13" type="ORF">SAMN04489712_104488</name>
</gene>
<dbReference type="InterPro" id="IPR022310">
    <property type="entry name" value="NAD/GMP_synthase"/>
</dbReference>
<dbReference type="PROSITE" id="PS51553">
    <property type="entry name" value="GMPS_ATP_PPASE"/>
    <property type="match status" value="1"/>
</dbReference>
<dbReference type="RefSeq" id="WP_407701426.1">
    <property type="nucleotide sequence ID" value="NZ_FNVO01000004.1"/>
</dbReference>
<dbReference type="FunFam" id="3.30.300.10:FF:000002">
    <property type="entry name" value="GMP synthase [glutamine-hydrolyzing]"/>
    <property type="match status" value="1"/>
</dbReference>
<dbReference type="InterPro" id="IPR025777">
    <property type="entry name" value="GMPS_ATP_PPase_dom"/>
</dbReference>
<feature type="domain" description="GMPS ATP-PPase" evidence="12">
    <location>
        <begin position="203"/>
        <end position="425"/>
    </location>
</feature>
<evidence type="ECO:0000256" key="11">
    <source>
        <dbReference type="SAM" id="MobiDB-lite"/>
    </source>
</evidence>
<keyword evidence="14" id="KW-1185">Reference proteome</keyword>
<keyword evidence="5 9" id="KW-0332">GMP biosynthesis</keyword>
<dbReference type="Pfam" id="PF00958">
    <property type="entry name" value="GMP_synt_C"/>
    <property type="match status" value="1"/>
</dbReference>
<comment type="pathway">
    <text evidence="2 9">Purine metabolism; GMP biosynthesis; GMP from XMP (L-Gln route): step 1/1.</text>
</comment>
<evidence type="ECO:0000256" key="6">
    <source>
        <dbReference type="ARBA" id="ARBA00022755"/>
    </source>
</evidence>
<dbReference type="InterPro" id="IPR014729">
    <property type="entry name" value="Rossmann-like_a/b/a_fold"/>
</dbReference>
<keyword evidence="7 9" id="KW-0067">ATP-binding</keyword>
<evidence type="ECO:0000256" key="3">
    <source>
        <dbReference type="ARBA" id="ARBA00022598"/>
    </source>
</evidence>
<dbReference type="PRINTS" id="PR00097">
    <property type="entry name" value="ANTSNTHASEII"/>
</dbReference>
<organism evidence="13 14">
    <name type="scientific">Thermomonospora echinospora</name>
    <dbReference type="NCBI Taxonomy" id="1992"/>
    <lineage>
        <taxon>Bacteria</taxon>
        <taxon>Bacillati</taxon>
        <taxon>Actinomycetota</taxon>
        <taxon>Actinomycetes</taxon>
        <taxon>Streptosporangiales</taxon>
        <taxon>Thermomonosporaceae</taxon>
        <taxon>Thermomonospora</taxon>
    </lineage>
</organism>
<dbReference type="SUPFAM" id="SSF54810">
    <property type="entry name" value="GMP synthetase C-terminal dimerisation domain"/>
    <property type="match status" value="1"/>
</dbReference>
<evidence type="ECO:0000259" key="12">
    <source>
        <dbReference type="PROSITE" id="PS51553"/>
    </source>
</evidence>
<dbReference type="Gene3D" id="3.40.50.620">
    <property type="entry name" value="HUPs"/>
    <property type="match status" value="1"/>
</dbReference>
<dbReference type="InterPro" id="IPR017926">
    <property type="entry name" value="GATASE"/>
</dbReference>
<dbReference type="GO" id="GO:0005524">
    <property type="term" value="F:ATP binding"/>
    <property type="evidence" value="ECO:0007669"/>
    <property type="project" value="UniProtKB-UniRule"/>
</dbReference>
<accession>A0A1H5ZCI6</accession>
<dbReference type="AlphaFoldDB" id="A0A1H5ZCI6"/>
<keyword evidence="4 9" id="KW-0547">Nucleotide-binding</keyword>
<comment type="catalytic activity">
    <reaction evidence="9">
        <text>XMP + L-glutamine + ATP + H2O = GMP + L-glutamate + AMP + diphosphate + 2 H(+)</text>
        <dbReference type="Rhea" id="RHEA:11680"/>
        <dbReference type="ChEBI" id="CHEBI:15377"/>
        <dbReference type="ChEBI" id="CHEBI:15378"/>
        <dbReference type="ChEBI" id="CHEBI:29985"/>
        <dbReference type="ChEBI" id="CHEBI:30616"/>
        <dbReference type="ChEBI" id="CHEBI:33019"/>
        <dbReference type="ChEBI" id="CHEBI:57464"/>
        <dbReference type="ChEBI" id="CHEBI:58115"/>
        <dbReference type="ChEBI" id="CHEBI:58359"/>
        <dbReference type="ChEBI" id="CHEBI:456215"/>
        <dbReference type="EC" id="6.3.5.2"/>
    </reaction>
</comment>
<feature type="active site" evidence="9">
    <location>
        <position position="178"/>
    </location>
</feature>
<dbReference type="EC" id="6.3.5.2" evidence="9"/>
<evidence type="ECO:0000256" key="2">
    <source>
        <dbReference type="ARBA" id="ARBA00005153"/>
    </source>
</evidence>
<dbReference type="PRINTS" id="PR00096">
    <property type="entry name" value="GATASE"/>
</dbReference>
<dbReference type="Proteomes" id="UP000236723">
    <property type="component" value="Unassembled WGS sequence"/>
</dbReference>
<dbReference type="Pfam" id="PF00117">
    <property type="entry name" value="GATase"/>
    <property type="match status" value="1"/>
</dbReference>
<dbReference type="InterPro" id="IPR029062">
    <property type="entry name" value="Class_I_gatase-like"/>
</dbReference>
<dbReference type="Gene3D" id="3.30.300.10">
    <property type="match status" value="1"/>
</dbReference>
<dbReference type="NCBIfam" id="NF000848">
    <property type="entry name" value="PRK00074.1"/>
    <property type="match status" value="1"/>
</dbReference>
<evidence type="ECO:0000256" key="8">
    <source>
        <dbReference type="ARBA" id="ARBA00022962"/>
    </source>
</evidence>
<dbReference type="GO" id="GO:0005829">
    <property type="term" value="C:cytosol"/>
    <property type="evidence" value="ECO:0007669"/>
    <property type="project" value="TreeGrafter"/>
</dbReference>
<dbReference type="SUPFAM" id="SSF52402">
    <property type="entry name" value="Adenine nucleotide alpha hydrolases-like"/>
    <property type="match status" value="1"/>
</dbReference>
<feature type="binding site" evidence="10">
    <location>
        <begin position="230"/>
        <end position="236"/>
    </location>
    <ligand>
        <name>ATP</name>
        <dbReference type="ChEBI" id="CHEBI:30616"/>
    </ligand>
</feature>
<dbReference type="CDD" id="cd01997">
    <property type="entry name" value="GMP_synthase_C"/>
    <property type="match status" value="1"/>
</dbReference>
<dbReference type="SUPFAM" id="SSF52317">
    <property type="entry name" value="Class I glutamine amidotransferase-like"/>
    <property type="match status" value="1"/>
</dbReference>
<dbReference type="InterPro" id="IPR004739">
    <property type="entry name" value="GMP_synth_GATase"/>
</dbReference>
<keyword evidence="8 9" id="KW-0315">Glutamine amidotransferase</keyword>
<dbReference type="GO" id="GO:0003921">
    <property type="term" value="F:GMP synthase activity"/>
    <property type="evidence" value="ECO:0007669"/>
    <property type="project" value="InterPro"/>
</dbReference>
<dbReference type="HAMAP" id="MF_00344">
    <property type="entry name" value="GMP_synthase"/>
    <property type="match status" value="1"/>
</dbReference>
<evidence type="ECO:0000256" key="4">
    <source>
        <dbReference type="ARBA" id="ARBA00022741"/>
    </source>
</evidence>
<proteinExistence type="inferred from homology"/>
<sequence>MSLDQIEQSFDTVLVVDFGAQYAQLIARRVRECNVFSEIVPCTMPVDQMLAKRPKAIILSGGPSSVYEAGAPAAPAGLFETGVPTLGICYGHQVMAQALGGLVENSDVAEYGRTAVNVIDGGVLLAGLPSLQAVWMSHRDHTSAAPDGFTITARTDVTPVAAMEHPERGLYGVQFHPEVMHTEHGMAMLRHFLFDAAGCRPGWTMVNIAEEAIETVRAQVGGKRAICGLSGGVDSAVAAALVQRAIGSQLTCVFVDHGLLRKGEAEQVEKDFVAATGVDLHVVDAQERFLTALAGVVDPEEKRKIIGREFIRVFESAAREIVDVHAARSEARDGVGAAGGSGGSSPQEGHDESGEVEFLVQGTLYPDVVESGGGTGAANIKSHHNVGGLPEDLRFRLVEPLRTLFKDEVRALGEQLGLPAEIVWRQPFPGPGLGIRIIGEVTRERLDLLREADAIAREELTAAGLDRDIWQFPVVLLADVRSVGVQGDSRTYGHPVVLRPVTSEDAMTADWARLPYDVLQRISTRITNEVREINRVVVDITSKPPGTIEWE</sequence>
<keyword evidence="6 9" id="KW-0658">Purine biosynthesis</keyword>
<keyword evidence="3 9" id="KW-0436">Ligase</keyword>
<reference evidence="14" key="1">
    <citation type="submission" date="2016-10" db="EMBL/GenBank/DDBJ databases">
        <authorList>
            <person name="Varghese N."/>
            <person name="Submissions S."/>
        </authorList>
    </citation>
    <scope>NUCLEOTIDE SEQUENCE [LARGE SCALE GENOMIC DNA]</scope>
    <source>
        <strain evidence="14">DSM 43163</strain>
    </source>
</reference>
<dbReference type="InterPro" id="IPR001674">
    <property type="entry name" value="GMP_synth_C"/>
</dbReference>
<evidence type="ECO:0000256" key="10">
    <source>
        <dbReference type="PROSITE-ProRule" id="PRU00886"/>
    </source>
</evidence>
<evidence type="ECO:0000313" key="13">
    <source>
        <dbReference type="EMBL" id="SEG34199.1"/>
    </source>
</evidence>
<evidence type="ECO:0000256" key="1">
    <source>
        <dbReference type="ARBA" id="ARBA00002332"/>
    </source>
</evidence>
<dbReference type="FunFam" id="3.40.50.880:FF:000001">
    <property type="entry name" value="GMP synthase [glutamine-hydrolyzing]"/>
    <property type="match status" value="1"/>
</dbReference>